<evidence type="ECO:0000313" key="2">
    <source>
        <dbReference type="EMBL" id="KAK2827579.1"/>
    </source>
</evidence>
<reference evidence="2" key="1">
    <citation type="submission" date="2023-08" db="EMBL/GenBank/DDBJ databases">
        <title>Pelteobagrus vachellii genome.</title>
        <authorList>
            <person name="Liu H."/>
        </authorList>
    </citation>
    <scope>NUCLEOTIDE SEQUENCE</scope>
    <source>
        <strain evidence="2">PRFRI_2022a</strain>
        <tissue evidence="2">Muscle</tissue>
    </source>
</reference>
<dbReference type="Pfam" id="PF03762">
    <property type="entry name" value="VOMI"/>
    <property type="match status" value="1"/>
</dbReference>
<gene>
    <name evidence="2" type="ORF">Q7C36_018505</name>
</gene>
<dbReference type="Gene3D" id="2.100.10.20">
    <property type="entry name" value="Vitelline membrane outer layer protein I (VOMI)"/>
    <property type="match status" value="1"/>
</dbReference>
<evidence type="ECO:0000256" key="1">
    <source>
        <dbReference type="SAM" id="SignalP"/>
    </source>
</evidence>
<dbReference type="EMBL" id="JAVHJS010000019">
    <property type="protein sequence ID" value="KAK2827579.1"/>
    <property type="molecule type" value="Genomic_DNA"/>
</dbReference>
<dbReference type="AlphaFoldDB" id="A0AA88SCY8"/>
<name>A0AA88SCY8_TACVA</name>
<keyword evidence="1" id="KW-0732">Signal</keyword>
<feature type="chain" id="PRO_5041643156" description="Vitelline membrane outer layer protein 1 homolog" evidence="1">
    <location>
        <begin position="18"/>
        <end position="204"/>
    </location>
</feature>
<dbReference type="Proteomes" id="UP001187315">
    <property type="component" value="Unassembled WGS sequence"/>
</dbReference>
<keyword evidence="3" id="KW-1185">Reference proteome</keyword>
<dbReference type="InterPro" id="IPR036706">
    <property type="entry name" value="VOMI_sf"/>
</dbReference>
<protein>
    <recommendedName>
        <fullName evidence="4">Vitelline membrane outer layer protein 1 homolog</fullName>
    </recommendedName>
</protein>
<proteinExistence type="predicted"/>
<dbReference type="GO" id="GO:0005615">
    <property type="term" value="C:extracellular space"/>
    <property type="evidence" value="ECO:0007669"/>
    <property type="project" value="TreeGrafter"/>
</dbReference>
<feature type="signal peptide" evidence="1">
    <location>
        <begin position="1"/>
        <end position="17"/>
    </location>
</feature>
<dbReference type="SUPFAM" id="SSF51092">
    <property type="entry name" value="Vitelline membrane outer protein-I (VMO-I)"/>
    <property type="match status" value="1"/>
</dbReference>
<organism evidence="2 3">
    <name type="scientific">Tachysurus vachellii</name>
    <name type="common">Darkbarbel catfish</name>
    <name type="synonym">Pelteobagrus vachellii</name>
    <dbReference type="NCBI Taxonomy" id="175792"/>
    <lineage>
        <taxon>Eukaryota</taxon>
        <taxon>Metazoa</taxon>
        <taxon>Chordata</taxon>
        <taxon>Craniata</taxon>
        <taxon>Vertebrata</taxon>
        <taxon>Euteleostomi</taxon>
        <taxon>Actinopterygii</taxon>
        <taxon>Neopterygii</taxon>
        <taxon>Teleostei</taxon>
        <taxon>Ostariophysi</taxon>
        <taxon>Siluriformes</taxon>
        <taxon>Bagridae</taxon>
        <taxon>Tachysurus</taxon>
    </lineage>
</organism>
<dbReference type="PANTHER" id="PTHR18841">
    <property type="entry name" value="VITELLINE MEMBRANE OUTER LAYER PROTEIN I-RELATED"/>
    <property type="match status" value="1"/>
</dbReference>
<dbReference type="PANTHER" id="PTHR18841:SF0">
    <property type="entry name" value="VITELLINE MEMBRANE OUTER LAYER 1 HOMOLOG A-RELATED"/>
    <property type="match status" value="1"/>
</dbReference>
<dbReference type="CDD" id="cd00220">
    <property type="entry name" value="VMO-I"/>
    <property type="match status" value="1"/>
</dbReference>
<accession>A0AA88SCY8</accession>
<evidence type="ECO:0000313" key="3">
    <source>
        <dbReference type="Proteomes" id="UP001187315"/>
    </source>
</evidence>
<dbReference type="InterPro" id="IPR005515">
    <property type="entry name" value="VOMI"/>
</dbReference>
<comment type="caution">
    <text evidence="2">The sequence shown here is derived from an EMBL/GenBank/DDBJ whole genome shotgun (WGS) entry which is preliminary data.</text>
</comment>
<sequence>MYLVLVLPLLMLSFGECASVNDTQSRIIGPFPSSISVLNGQIWGAWGISERCPTGTYATGFSLKVESYQGIWYDDTALNGIALHCSRPIGSNGIVGSYTTIRSAVGSWGYWSSPIWCPSGVLKAFQLRVEGFQGWLDDTTANNIRFKCSTGSVLEGRGMTWGTWGSWSSLCGGTGICGIQTKVESPQGPGDDTTLNNVIFSCCN</sequence>
<evidence type="ECO:0008006" key="4">
    <source>
        <dbReference type="Google" id="ProtNLM"/>
    </source>
</evidence>